<organism evidence="1 2">
    <name type="scientific">Chara braunii</name>
    <name type="common">Braun's stonewort</name>
    <dbReference type="NCBI Taxonomy" id="69332"/>
    <lineage>
        <taxon>Eukaryota</taxon>
        <taxon>Viridiplantae</taxon>
        <taxon>Streptophyta</taxon>
        <taxon>Charophyceae</taxon>
        <taxon>Charales</taxon>
        <taxon>Characeae</taxon>
        <taxon>Chara</taxon>
    </lineage>
</organism>
<name>A0A388LRH1_CHABU</name>
<proteinExistence type="predicted"/>
<evidence type="ECO:0000313" key="2">
    <source>
        <dbReference type="Proteomes" id="UP000265515"/>
    </source>
</evidence>
<protein>
    <submittedName>
        <fullName evidence="1">Uncharacterized protein</fullName>
    </submittedName>
</protein>
<gene>
    <name evidence="1" type="ORF">CBR_g39231</name>
</gene>
<dbReference type="PANTHER" id="PTHR15827">
    <property type="entry name" value="CYCLIN-DEPENDENT KINASE 2-INTERACTING PROTEIN"/>
    <property type="match status" value="1"/>
</dbReference>
<reference evidence="1 2" key="1">
    <citation type="journal article" date="2018" name="Cell">
        <title>The Chara Genome: Secondary Complexity and Implications for Plant Terrestrialization.</title>
        <authorList>
            <person name="Nishiyama T."/>
            <person name="Sakayama H."/>
            <person name="Vries J.D."/>
            <person name="Buschmann H."/>
            <person name="Saint-Marcoux D."/>
            <person name="Ullrich K.K."/>
            <person name="Haas F.B."/>
            <person name="Vanderstraeten L."/>
            <person name="Becker D."/>
            <person name="Lang D."/>
            <person name="Vosolsobe S."/>
            <person name="Rombauts S."/>
            <person name="Wilhelmsson P.K.I."/>
            <person name="Janitza P."/>
            <person name="Kern R."/>
            <person name="Heyl A."/>
            <person name="Rumpler F."/>
            <person name="Villalobos L.I.A.C."/>
            <person name="Clay J.M."/>
            <person name="Skokan R."/>
            <person name="Toyoda A."/>
            <person name="Suzuki Y."/>
            <person name="Kagoshima H."/>
            <person name="Schijlen E."/>
            <person name="Tajeshwar N."/>
            <person name="Catarino B."/>
            <person name="Hetherington A.J."/>
            <person name="Saltykova A."/>
            <person name="Bonnot C."/>
            <person name="Breuninger H."/>
            <person name="Symeonidi A."/>
            <person name="Radhakrishnan G.V."/>
            <person name="Van Nieuwerburgh F."/>
            <person name="Deforce D."/>
            <person name="Chang C."/>
            <person name="Karol K.G."/>
            <person name="Hedrich R."/>
            <person name="Ulvskov P."/>
            <person name="Glockner G."/>
            <person name="Delwiche C.F."/>
            <person name="Petrasek J."/>
            <person name="Van de Peer Y."/>
            <person name="Friml J."/>
            <person name="Beilby M."/>
            <person name="Dolan L."/>
            <person name="Kohara Y."/>
            <person name="Sugano S."/>
            <person name="Fujiyama A."/>
            <person name="Delaux P.-M."/>
            <person name="Quint M."/>
            <person name="TheiBen G."/>
            <person name="Hagemann M."/>
            <person name="Harholt J."/>
            <person name="Dunand C."/>
            <person name="Zachgo S."/>
            <person name="Langdale J."/>
            <person name="Maumus F."/>
            <person name="Straeten D.V.D."/>
            <person name="Gould S.B."/>
            <person name="Rensing S.A."/>
        </authorList>
    </citation>
    <scope>NUCLEOTIDE SEQUENCE [LARGE SCALE GENOMIC DNA]</scope>
    <source>
        <strain evidence="1 2">S276</strain>
    </source>
</reference>
<dbReference type="Gramene" id="GBG84855">
    <property type="protein sequence ID" value="GBG84855"/>
    <property type="gene ID" value="CBR_g39231"/>
</dbReference>
<comment type="caution">
    <text evidence="1">The sequence shown here is derived from an EMBL/GenBank/DDBJ whole genome shotgun (WGS) entry which is preliminary data.</text>
</comment>
<keyword evidence="2" id="KW-1185">Reference proteome</keyword>
<dbReference type="PANTHER" id="PTHR15827:SF2">
    <property type="entry name" value="CYCLIN-DEPENDENT KINASE 2-INTERACTING PROTEIN"/>
    <property type="match status" value="1"/>
</dbReference>
<accession>A0A388LRH1</accession>
<dbReference type="OrthoDB" id="1913984at2759"/>
<sequence length="174" mass="19326">MSVNVRLWRPAAQRGVRNGFSMIEGARLKWEEASSRGLAAATGIVNAHLSGRYLGQWDLGVLSDLEGIRECAAKKLQWQQGTYAEKLQDALEDLVASLASMDEAAASIRMYVNEIDTPSKGSPSPLGENRNENVIPVYGALPLSAFENWARETVDMFHRELKVKIHQARVMSQR</sequence>
<evidence type="ECO:0000313" key="1">
    <source>
        <dbReference type="EMBL" id="GBG84855.1"/>
    </source>
</evidence>
<dbReference type="AlphaFoldDB" id="A0A388LRH1"/>
<dbReference type="EMBL" id="BFEA01000494">
    <property type="protein sequence ID" value="GBG84855.1"/>
    <property type="molecule type" value="Genomic_DNA"/>
</dbReference>
<dbReference type="Proteomes" id="UP000265515">
    <property type="component" value="Unassembled WGS sequence"/>
</dbReference>